<comment type="pathway">
    <text evidence="1">Pyrimidine metabolism; CTP biosynthesis via de novo pathway; UDP from UMP (UMPK route): step 1/1.</text>
</comment>
<dbReference type="Pfam" id="PF00696">
    <property type="entry name" value="AA_kinase"/>
    <property type="match status" value="1"/>
</dbReference>
<dbReference type="InterPro" id="IPR001048">
    <property type="entry name" value="Asp/Glu/Uridylate_kinase"/>
</dbReference>
<dbReference type="OrthoDB" id="409889at2759"/>
<dbReference type="AlphaFoldDB" id="A0A368PLU0"/>
<dbReference type="Gene3D" id="3.40.1160.10">
    <property type="entry name" value="Acetylglutamate kinase-like"/>
    <property type="match status" value="1"/>
</dbReference>
<reference evidence="7" key="2">
    <citation type="submission" date="2015-07" db="EMBL/GenBank/DDBJ databases">
        <authorList>
            <person name="Noorani M."/>
        </authorList>
    </citation>
    <scope>NUCLEOTIDE SEQUENCE</scope>
    <source>
        <strain evidence="7">Yugu1</strain>
    </source>
</reference>
<dbReference type="PANTHER" id="PTHR42833:SF1">
    <property type="entry name" value="UMP KINASE"/>
    <property type="match status" value="1"/>
</dbReference>
<dbReference type="PANTHER" id="PTHR42833">
    <property type="entry name" value="URIDYLATE KINASE"/>
    <property type="match status" value="1"/>
</dbReference>
<reference evidence="7" key="1">
    <citation type="journal article" date="2012" name="Nat. Biotechnol.">
        <title>Reference genome sequence of the model plant Setaria.</title>
        <authorList>
            <person name="Bennetzen J.L."/>
            <person name="Schmutz J."/>
            <person name="Wang H."/>
            <person name="Percifield R."/>
            <person name="Hawkins J."/>
            <person name="Pontaroli A.C."/>
            <person name="Estep M."/>
            <person name="Feng L."/>
            <person name="Vaughn J.N."/>
            <person name="Grimwood J."/>
            <person name="Jenkins J."/>
            <person name="Barry K."/>
            <person name="Lindquist E."/>
            <person name="Hellsten U."/>
            <person name="Deshpande S."/>
            <person name="Wang X."/>
            <person name="Wu X."/>
            <person name="Mitros T."/>
            <person name="Triplett J."/>
            <person name="Yang X."/>
            <person name="Ye C.Y."/>
            <person name="Mauro-Herrera M."/>
            <person name="Wang L."/>
            <person name="Li P."/>
            <person name="Sharma M."/>
            <person name="Sharma R."/>
            <person name="Ronald P.C."/>
            <person name="Panaud O."/>
            <person name="Kellogg E.A."/>
            <person name="Brutnell T.P."/>
            <person name="Doust A.N."/>
            <person name="Tuskan G.A."/>
            <person name="Rokhsar D."/>
            <person name="Devos K.M."/>
        </authorList>
    </citation>
    <scope>NUCLEOTIDE SEQUENCE [LARGE SCALE GENOMIC DNA]</scope>
    <source>
        <strain evidence="7">Yugu1</strain>
    </source>
</reference>
<evidence type="ECO:0000256" key="2">
    <source>
        <dbReference type="ARBA" id="ARBA00007614"/>
    </source>
</evidence>
<sequence>MMASVTNAVLLQASLEKIGIEARVQTTLVMQDATEPYIRRRAMCHLEKGRVVIFGGIGAAMGNPLLTTDSAAALRASEVNADVLL</sequence>
<evidence type="ECO:0000256" key="4">
    <source>
        <dbReference type="ARBA" id="ARBA00022975"/>
    </source>
</evidence>
<dbReference type="SUPFAM" id="SSF53633">
    <property type="entry name" value="Carbamate kinase-like"/>
    <property type="match status" value="1"/>
</dbReference>
<dbReference type="EC" id="2.7.4.22" evidence="3"/>
<protein>
    <recommendedName>
        <fullName evidence="3">UMP kinase</fullName>
        <ecNumber evidence="3">2.7.4.22</ecNumber>
    </recommendedName>
    <alternativeName>
        <fullName evidence="5">Uridine monophosphate kinase</fullName>
    </alternativeName>
</protein>
<evidence type="ECO:0000256" key="5">
    <source>
        <dbReference type="ARBA" id="ARBA00032092"/>
    </source>
</evidence>
<evidence type="ECO:0000256" key="3">
    <source>
        <dbReference type="ARBA" id="ARBA00012899"/>
    </source>
</evidence>
<comment type="similarity">
    <text evidence="2">Belongs to the UMP kinase family.</text>
</comment>
<dbReference type="InterPro" id="IPR036393">
    <property type="entry name" value="AceGlu_kinase-like_sf"/>
</dbReference>
<organism evidence="7">
    <name type="scientific">Setaria italica</name>
    <name type="common">Foxtail millet</name>
    <name type="synonym">Panicum italicum</name>
    <dbReference type="NCBI Taxonomy" id="4555"/>
    <lineage>
        <taxon>Eukaryota</taxon>
        <taxon>Viridiplantae</taxon>
        <taxon>Streptophyta</taxon>
        <taxon>Embryophyta</taxon>
        <taxon>Tracheophyta</taxon>
        <taxon>Spermatophyta</taxon>
        <taxon>Magnoliopsida</taxon>
        <taxon>Liliopsida</taxon>
        <taxon>Poales</taxon>
        <taxon>Poaceae</taxon>
        <taxon>PACMAD clade</taxon>
        <taxon>Panicoideae</taxon>
        <taxon>Panicodae</taxon>
        <taxon>Paniceae</taxon>
        <taxon>Cenchrinae</taxon>
        <taxon>Setaria</taxon>
    </lineage>
</organism>
<feature type="domain" description="Aspartate/glutamate/uridylate kinase" evidence="6">
    <location>
        <begin position="2"/>
        <end position="84"/>
    </location>
</feature>
<evidence type="ECO:0000313" key="7">
    <source>
        <dbReference type="EMBL" id="RCV06629.1"/>
    </source>
</evidence>
<dbReference type="STRING" id="4555.A0A368PLU0"/>
<evidence type="ECO:0000256" key="1">
    <source>
        <dbReference type="ARBA" id="ARBA00004791"/>
    </source>
</evidence>
<gene>
    <name evidence="7" type="ORF">SETIT_1G178100v2</name>
</gene>
<evidence type="ECO:0000259" key="6">
    <source>
        <dbReference type="Pfam" id="PF00696"/>
    </source>
</evidence>
<proteinExistence type="inferred from homology"/>
<keyword evidence="4" id="KW-0665">Pyrimidine biosynthesis</keyword>
<accession>A0A368PLU0</accession>
<name>A0A368PLU0_SETIT</name>
<dbReference type="EMBL" id="CM003528">
    <property type="protein sequence ID" value="RCV06629.1"/>
    <property type="molecule type" value="Genomic_DNA"/>
</dbReference>